<reference evidence="1" key="2">
    <citation type="submission" date="2020-09" db="EMBL/GenBank/DDBJ databases">
        <authorList>
            <person name="Sun Q."/>
            <person name="Zhou Y."/>
        </authorList>
    </citation>
    <scope>NUCLEOTIDE SEQUENCE</scope>
    <source>
        <strain evidence="1">CGMCC 1.12195</strain>
    </source>
</reference>
<dbReference type="AlphaFoldDB" id="A0A917I1H2"/>
<sequence length="55" mass="6156">MEISDLLEMVNHTDALQVVADKLSAALPISEFMARSNPFIPDYTSCETPIIRIFT</sequence>
<organism evidence="1 2">
    <name type="scientific">Parapedobacter pyrenivorans</name>
    <dbReference type="NCBI Taxonomy" id="1305674"/>
    <lineage>
        <taxon>Bacteria</taxon>
        <taxon>Pseudomonadati</taxon>
        <taxon>Bacteroidota</taxon>
        <taxon>Sphingobacteriia</taxon>
        <taxon>Sphingobacteriales</taxon>
        <taxon>Sphingobacteriaceae</taxon>
        <taxon>Parapedobacter</taxon>
    </lineage>
</organism>
<keyword evidence="2" id="KW-1185">Reference proteome</keyword>
<protein>
    <submittedName>
        <fullName evidence="1">Uncharacterized protein</fullName>
    </submittedName>
</protein>
<reference evidence="1" key="1">
    <citation type="journal article" date="2014" name="Int. J. Syst. Evol. Microbiol.">
        <title>Complete genome sequence of Corynebacterium casei LMG S-19264T (=DSM 44701T), isolated from a smear-ripened cheese.</title>
        <authorList>
            <consortium name="US DOE Joint Genome Institute (JGI-PGF)"/>
            <person name="Walter F."/>
            <person name="Albersmeier A."/>
            <person name="Kalinowski J."/>
            <person name="Ruckert C."/>
        </authorList>
    </citation>
    <scope>NUCLEOTIDE SEQUENCE</scope>
    <source>
        <strain evidence="1">CGMCC 1.12195</strain>
    </source>
</reference>
<proteinExistence type="predicted"/>
<comment type="caution">
    <text evidence="1">The sequence shown here is derived from an EMBL/GenBank/DDBJ whole genome shotgun (WGS) entry which is preliminary data.</text>
</comment>
<dbReference type="Proteomes" id="UP000660862">
    <property type="component" value="Unassembled WGS sequence"/>
</dbReference>
<dbReference type="RefSeq" id="WP_188508082.1">
    <property type="nucleotide sequence ID" value="NZ_BMER01000006.1"/>
</dbReference>
<evidence type="ECO:0000313" key="2">
    <source>
        <dbReference type="Proteomes" id="UP000660862"/>
    </source>
</evidence>
<evidence type="ECO:0000313" key="1">
    <source>
        <dbReference type="EMBL" id="GGH01424.1"/>
    </source>
</evidence>
<accession>A0A917I1H2</accession>
<name>A0A917I1H2_9SPHI</name>
<dbReference type="EMBL" id="BMER01000006">
    <property type="protein sequence ID" value="GGH01424.1"/>
    <property type="molecule type" value="Genomic_DNA"/>
</dbReference>
<gene>
    <name evidence="1" type="ORF">GCM10007415_41920</name>
</gene>